<comment type="caution">
    <text evidence="3">The sequence shown here is derived from an EMBL/GenBank/DDBJ whole genome shotgun (WGS) entry which is preliminary data.</text>
</comment>
<evidence type="ECO:0000313" key="4">
    <source>
        <dbReference type="Proteomes" id="UP000053317"/>
    </source>
</evidence>
<keyword evidence="4" id="KW-1185">Reference proteome</keyword>
<proteinExistence type="predicted"/>
<dbReference type="OrthoDB" id="809632at2759"/>
<dbReference type="SMART" id="SM00829">
    <property type="entry name" value="PKS_ER"/>
    <property type="match status" value="1"/>
</dbReference>
<dbReference type="SUPFAM" id="SSF51735">
    <property type="entry name" value="NAD(P)-binding Rossmann-fold domains"/>
    <property type="match status" value="1"/>
</dbReference>
<dbReference type="AlphaFoldDB" id="A0A0G2ETW3"/>
<reference evidence="3 4" key="2">
    <citation type="submission" date="2015-05" db="EMBL/GenBank/DDBJ databases">
        <authorList>
            <person name="Morales-Cruz A."/>
            <person name="Amrine K.C."/>
            <person name="Cantu D."/>
        </authorList>
    </citation>
    <scope>NUCLEOTIDE SEQUENCE [LARGE SCALE GENOMIC DNA]</scope>
    <source>
        <strain evidence="3">UCRPC4</strain>
    </source>
</reference>
<dbReference type="InterPro" id="IPR013149">
    <property type="entry name" value="ADH-like_C"/>
</dbReference>
<keyword evidence="1" id="KW-0560">Oxidoreductase</keyword>
<dbReference type="Pfam" id="PF00107">
    <property type="entry name" value="ADH_zinc_N"/>
    <property type="match status" value="1"/>
</dbReference>
<dbReference type="InterPro" id="IPR020843">
    <property type="entry name" value="ER"/>
</dbReference>
<dbReference type="Pfam" id="PF16884">
    <property type="entry name" value="ADH_N_2"/>
    <property type="match status" value="1"/>
</dbReference>
<accession>A0A0G2ETW3</accession>
<dbReference type="Proteomes" id="UP000053317">
    <property type="component" value="Unassembled WGS sequence"/>
</dbReference>
<organism evidence="3 4">
    <name type="scientific">Phaeomoniella chlamydospora</name>
    <name type="common">Phaeoacremonium chlamydosporum</name>
    <dbReference type="NCBI Taxonomy" id="158046"/>
    <lineage>
        <taxon>Eukaryota</taxon>
        <taxon>Fungi</taxon>
        <taxon>Dikarya</taxon>
        <taxon>Ascomycota</taxon>
        <taxon>Pezizomycotina</taxon>
        <taxon>Eurotiomycetes</taxon>
        <taxon>Chaetothyriomycetidae</taxon>
        <taxon>Phaeomoniellales</taxon>
        <taxon>Phaeomoniellaceae</taxon>
        <taxon>Phaeomoniella</taxon>
    </lineage>
</organism>
<dbReference type="GO" id="GO:0016628">
    <property type="term" value="F:oxidoreductase activity, acting on the CH-CH group of donors, NAD or NADP as acceptor"/>
    <property type="evidence" value="ECO:0007669"/>
    <property type="project" value="InterPro"/>
</dbReference>
<evidence type="ECO:0000259" key="2">
    <source>
        <dbReference type="SMART" id="SM00829"/>
    </source>
</evidence>
<dbReference type="FunFam" id="3.40.50.720:FF:000121">
    <property type="entry name" value="Prostaglandin reductase 2"/>
    <property type="match status" value="1"/>
</dbReference>
<dbReference type="Gene3D" id="3.40.50.720">
    <property type="entry name" value="NAD(P)-binding Rossmann-like Domain"/>
    <property type="match status" value="1"/>
</dbReference>
<sequence length="356" mass="38827">MPSQNLTLVFKAIPEAVPEPGKHIVVEDHPIDLDADIPSDHVLLEHLYASLDPYMRGRLRDPKIKSYSPAFDLGKPMSGFAIAKVLKSTSDKFQPGDIVYGGLNVQQYTVFPANAGSAFSSIPPLHKLYNPYGITDLRHFLGCLGMPGLTAYSSLYEIGKPRKGETIFISSAAGAVGQVVGQVCKHEGLTVIGSVGSDEKLKFITEDLGFDAGFNYKKESPSTALQRLAPNGIDIYYENVGGEHLEAALEALNDFGRIVTCGMISEYNKPRDQRYGIKNLTNIVSKRLTMRGFIVGDKNMGPIHYKAHQENIGKWLKDGTFKAKVDELGTLKTAAEAFVGMLQGKNFGKAILNCQG</sequence>
<dbReference type="EMBL" id="LCWF01000040">
    <property type="protein sequence ID" value="KKY25591.1"/>
    <property type="molecule type" value="Genomic_DNA"/>
</dbReference>
<dbReference type="InterPro" id="IPR045010">
    <property type="entry name" value="MDR_fam"/>
</dbReference>
<evidence type="ECO:0000256" key="1">
    <source>
        <dbReference type="ARBA" id="ARBA00023002"/>
    </source>
</evidence>
<gene>
    <name evidence="3" type="ORF">UCRPC4_g01662</name>
</gene>
<name>A0A0G2ETW3_PHACM</name>
<dbReference type="InterPro" id="IPR011032">
    <property type="entry name" value="GroES-like_sf"/>
</dbReference>
<dbReference type="InterPro" id="IPR041694">
    <property type="entry name" value="ADH_N_2"/>
</dbReference>
<dbReference type="CDD" id="cd05288">
    <property type="entry name" value="PGDH"/>
    <property type="match status" value="1"/>
</dbReference>
<dbReference type="PANTHER" id="PTHR43205">
    <property type="entry name" value="PROSTAGLANDIN REDUCTASE"/>
    <property type="match status" value="1"/>
</dbReference>
<feature type="domain" description="Enoyl reductase (ER)" evidence="2">
    <location>
        <begin position="21"/>
        <end position="352"/>
    </location>
</feature>
<dbReference type="Gene3D" id="3.90.180.10">
    <property type="entry name" value="Medium-chain alcohol dehydrogenases, catalytic domain"/>
    <property type="match status" value="1"/>
</dbReference>
<dbReference type="PANTHER" id="PTHR43205:SF7">
    <property type="entry name" value="PROSTAGLANDIN REDUCTASE 1"/>
    <property type="match status" value="1"/>
</dbReference>
<dbReference type="SUPFAM" id="SSF50129">
    <property type="entry name" value="GroES-like"/>
    <property type="match status" value="1"/>
</dbReference>
<reference evidence="3 4" key="1">
    <citation type="submission" date="2015-05" db="EMBL/GenBank/DDBJ databases">
        <title>Distinctive expansion of gene families associated with plant cell wall degradation and secondary metabolism in the genomes of grapevine trunk pathogens.</title>
        <authorList>
            <person name="Lawrence D.P."/>
            <person name="Travadon R."/>
            <person name="Rolshausen P.E."/>
            <person name="Baumgartner K."/>
        </authorList>
    </citation>
    <scope>NUCLEOTIDE SEQUENCE [LARGE SCALE GENOMIC DNA]</scope>
    <source>
        <strain evidence="3">UCRPC4</strain>
    </source>
</reference>
<dbReference type="InterPro" id="IPR036291">
    <property type="entry name" value="NAD(P)-bd_dom_sf"/>
</dbReference>
<protein>
    <submittedName>
        <fullName evidence="3">Putative nadp-dependent leukotriene b4 12-hydroxydehydrogenase</fullName>
    </submittedName>
</protein>
<evidence type="ECO:0000313" key="3">
    <source>
        <dbReference type="EMBL" id="KKY25591.1"/>
    </source>
</evidence>